<dbReference type="Proteomes" id="UP001497623">
    <property type="component" value="Unassembled WGS sequence"/>
</dbReference>
<name>A0AAV2QWV2_MEGNR</name>
<dbReference type="SMART" id="SM00233">
    <property type="entry name" value="PH"/>
    <property type="match status" value="1"/>
</dbReference>
<feature type="region of interest" description="Disordered" evidence="1">
    <location>
        <begin position="463"/>
        <end position="525"/>
    </location>
</feature>
<sequence length="600" mass="66901">AKCENHGMLVKKTKGLLRNMKNYLCVAVNGLLYLYLKETDERQKKTIDLLGYTCRDAIGDDIKDIRKRDAAFEIVGPGKKTHIFIARTARDKLQWMSALSRAIRSSRTKPVALPTTLQVATKTSKAYNLKKITDLPSIPQIIQLPEQQDQERGDVNVYYHDVAADVMDEVYEEVGEEAYSRTKLPIPAATIRLTPSPQTLEDYDPVCPDEVPPLISPNSTPSKRPPERPPLPFCVQEIVKQQAVRPLPEAPIIDPDSGSDSDGYYCEIEEEIPESENQSEQDFTLRDLELEMAVSPIPTRTPVTASFSDSVLAHIPSHLSKYKVTPDKSQTPPKLPARGIPFATAEDDSEYKVPVISIIDEDYQIPPPNPIPADKSERFEYARNFSDVSHDQQEIYQVPSSNPVIKCDNTISKTEDIDTTNNSSLASKNLNKSLGDVPNNTSSILKNKYKTFTPKDGNFISPSDSLEKKYNSESENKRLSQGSSVKDLIAKLNKTPNQDQSITTKDNTLTSPGLDFQNQNSSKPDSCKKIEINLEQISSPLKPALPPRPLNLQTAKSIGEDTENNNIKRESNNKSGPTTPVKDISLPWRKKTETNNQPDG</sequence>
<evidence type="ECO:0000313" key="3">
    <source>
        <dbReference type="EMBL" id="CAL4098359.1"/>
    </source>
</evidence>
<dbReference type="InterPro" id="IPR001849">
    <property type="entry name" value="PH_domain"/>
</dbReference>
<dbReference type="SUPFAM" id="SSF50729">
    <property type="entry name" value="PH domain-like"/>
    <property type="match status" value="1"/>
</dbReference>
<feature type="compositionally biased region" description="Polar residues" evidence="1">
    <location>
        <begin position="494"/>
        <end position="524"/>
    </location>
</feature>
<protein>
    <recommendedName>
        <fullName evidence="2">PH domain-containing protein</fullName>
    </recommendedName>
</protein>
<reference evidence="3 4" key="1">
    <citation type="submission" date="2024-05" db="EMBL/GenBank/DDBJ databases">
        <authorList>
            <person name="Wallberg A."/>
        </authorList>
    </citation>
    <scope>NUCLEOTIDE SEQUENCE [LARGE SCALE GENOMIC DNA]</scope>
</reference>
<evidence type="ECO:0000256" key="1">
    <source>
        <dbReference type="SAM" id="MobiDB-lite"/>
    </source>
</evidence>
<comment type="caution">
    <text evidence="3">The sequence shown here is derived from an EMBL/GenBank/DDBJ whole genome shotgun (WGS) entry which is preliminary data.</text>
</comment>
<evidence type="ECO:0000259" key="2">
    <source>
        <dbReference type="PROSITE" id="PS50003"/>
    </source>
</evidence>
<keyword evidence="4" id="KW-1185">Reference proteome</keyword>
<feature type="compositionally biased region" description="Basic and acidic residues" evidence="1">
    <location>
        <begin position="465"/>
        <end position="478"/>
    </location>
</feature>
<dbReference type="EMBL" id="CAXKWB010010532">
    <property type="protein sequence ID" value="CAL4098359.1"/>
    <property type="molecule type" value="Genomic_DNA"/>
</dbReference>
<feature type="region of interest" description="Disordered" evidence="1">
    <location>
        <begin position="538"/>
        <end position="600"/>
    </location>
</feature>
<dbReference type="InterPro" id="IPR011993">
    <property type="entry name" value="PH-like_dom_sf"/>
</dbReference>
<dbReference type="AlphaFoldDB" id="A0AAV2QWV2"/>
<accession>A0AAV2QWV2</accession>
<dbReference type="Pfam" id="PF00169">
    <property type="entry name" value="PH"/>
    <property type="match status" value="1"/>
</dbReference>
<feature type="domain" description="PH" evidence="2">
    <location>
        <begin position="2"/>
        <end position="104"/>
    </location>
</feature>
<gene>
    <name evidence="3" type="ORF">MNOR_LOCUS16204</name>
</gene>
<feature type="non-terminal residue" evidence="3">
    <location>
        <position position="600"/>
    </location>
</feature>
<dbReference type="Gene3D" id="2.30.29.30">
    <property type="entry name" value="Pleckstrin-homology domain (PH domain)/Phosphotyrosine-binding domain (PTB)"/>
    <property type="match status" value="1"/>
</dbReference>
<feature type="non-terminal residue" evidence="3">
    <location>
        <position position="1"/>
    </location>
</feature>
<evidence type="ECO:0000313" key="4">
    <source>
        <dbReference type="Proteomes" id="UP001497623"/>
    </source>
</evidence>
<feature type="compositionally biased region" description="Low complexity" evidence="1">
    <location>
        <begin position="421"/>
        <end position="434"/>
    </location>
</feature>
<dbReference type="PROSITE" id="PS50003">
    <property type="entry name" value="PH_DOMAIN"/>
    <property type="match status" value="1"/>
</dbReference>
<organism evidence="3 4">
    <name type="scientific">Meganyctiphanes norvegica</name>
    <name type="common">Northern krill</name>
    <name type="synonym">Thysanopoda norvegica</name>
    <dbReference type="NCBI Taxonomy" id="48144"/>
    <lineage>
        <taxon>Eukaryota</taxon>
        <taxon>Metazoa</taxon>
        <taxon>Ecdysozoa</taxon>
        <taxon>Arthropoda</taxon>
        <taxon>Crustacea</taxon>
        <taxon>Multicrustacea</taxon>
        <taxon>Malacostraca</taxon>
        <taxon>Eumalacostraca</taxon>
        <taxon>Eucarida</taxon>
        <taxon>Euphausiacea</taxon>
        <taxon>Euphausiidae</taxon>
        <taxon>Meganyctiphanes</taxon>
    </lineage>
</organism>
<dbReference type="CDD" id="cd00821">
    <property type="entry name" value="PH"/>
    <property type="match status" value="1"/>
</dbReference>
<feature type="region of interest" description="Disordered" evidence="1">
    <location>
        <begin position="415"/>
        <end position="440"/>
    </location>
</feature>
<proteinExistence type="predicted"/>